<dbReference type="KEGG" id="vde:111246992"/>
<dbReference type="EnsemblMetazoa" id="XM_022797485">
    <property type="protein sequence ID" value="XP_022653220"/>
    <property type="gene ID" value="LOC111246992"/>
</dbReference>
<feature type="chain" id="PRO_5029523432" evidence="2">
    <location>
        <begin position="21"/>
        <end position="1051"/>
    </location>
</feature>
<dbReference type="AlphaFoldDB" id="A0A7M7JJP5"/>
<keyword evidence="4" id="KW-1185">Reference proteome</keyword>
<sequence>MKSSLRVFLILFVIIEAAISQSFRTTRGQQLIETKNRIRSFSKRGAFLREFLKGQRPKLIQQLQSLRCDKYKLPGGNRGTKTFNVFYNLLAPDGQNTRQRPLSFSSQVSIDQLPFLSPFQSRTRRSGRPDREIVASTARFVRRMKQELYRKTDESVPIRKLIRRLVDDPSDSIPQRVADVLCAYCNSLLRQHLRSYQAIRSFGEFPWCYNSADAKEHLVGGSLSTVDSWNIGTKLSVYDGPSIVPQAKTMISSTNSSTTLTVTHTSLPRVSTKQMVFTELFRPTASAVSSKPARPIFLSVSNPSASNMELVSPGFPTPTLSTPSTSSELITPMTHNTVLLTSMFPKQTSDSVEPEFPSSAMTPESAARRTMTVPTSLNRVWFTLYPLTVPHTVVTQPNLFVAHVSTSLEVASKPIDLELQLGITSSKTPARRNATVSSTSIRTTETTLPKQSRKPILPAAVSPNSRIPQSESQNGVRISLSPIIVTEPMSLSNLTVSELPPHKIVTEATPPNLITVTLSQFPFTLPLLPGKFTKFTLPAPVRDSRQSNIRISLLASLNPSKMSTSQSVTKLPLASGTLLPSTPVFTASNITNPLLDLSGGVRKLVSLARPKISPLSLWRPQTMRSKIIGMSLDAARFVTSQRPSFSKPSGLSKEKYEDIAPGHSQVDNRSEGSMPQEILENQHSDTQRAVAQVRCALSPKMQLFAQSVTRVLRLGAEVKGRESVEKFELLLSGTNISDAKSLADTFSRLNATPNNMADIIRSTKIPDHVVVELIKYLHPKSNDVLVTLMKSISNQSPTIIANVFKSLGTPFTKIPAIIAAIRNTKLIDFSELAAYSGWNKENRAFATNLVKALHPNSTADILALVPLLHGHDATGLADVLQCIDASEDGIVATILDMPEEFSAQEIGALLRHLGVDSHQRAYILNALLHEGRITYSELGETAELLPMNETELAHVLSELSLIPKIAAIILNNMPSMTATRLGHSVNHLQLSAVDLAQVLQPLNEVRSAQDLQVLLRQIENLLSAETEFVLRSLAKNKTISTLRVRNILNRF</sequence>
<name>A0A7M7JJP5_VARDE</name>
<dbReference type="GeneID" id="111246992"/>
<reference evidence="3" key="1">
    <citation type="submission" date="2021-01" db="UniProtKB">
        <authorList>
            <consortium name="EnsemblMetazoa"/>
        </authorList>
    </citation>
    <scope>IDENTIFICATION</scope>
</reference>
<feature type="signal peptide" evidence="2">
    <location>
        <begin position="1"/>
        <end position="20"/>
    </location>
</feature>
<accession>A0A7M7JJP5</accession>
<keyword evidence="2" id="KW-0732">Signal</keyword>
<evidence type="ECO:0000256" key="1">
    <source>
        <dbReference type="SAM" id="MobiDB-lite"/>
    </source>
</evidence>
<dbReference type="RefSeq" id="XP_022653220.1">
    <property type="nucleotide sequence ID" value="XM_022797485.1"/>
</dbReference>
<feature type="region of interest" description="Disordered" evidence="1">
    <location>
        <begin position="430"/>
        <end position="452"/>
    </location>
</feature>
<protein>
    <submittedName>
        <fullName evidence="3">Uncharacterized protein</fullName>
    </submittedName>
</protein>
<feature type="compositionally biased region" description="Polar residues" evidence="1">
    <location>
        <begin position="430"/>
        <end position="450"/>
    </location>
</feature>
<evidence type="ECO:0000313" key="4">
    <source>
        <dbReference type="Proteomes" id="UP000594260"/>
    </source>
</evidence>
<evidence type="ECO:0000313" key="3">
    <source>
        <dbReference type="EnsemblMetazoa" id="XP_022653220"/>
    </source>
</evidence>
<dbReference type="Proteomes" id="UP000594260">
    <property type="component" value="Unplaced"/>
</dbReference>
<organism evidence="3 4">
    <name type="scientific">Varroa destructor</name>
    <name type="common">Honeybee mite</name>
    <dbReference type="NCBI Taxonomy" id="109461"/>
    <lineage>
        <taxon>Eukaryota</taxon>
        <taxon>Metazoa</taxon>
        <taxon>Ecdysozoa</taxon>
        <taxon>Arthropoda</taxon>
        <taxon>Chelicerata</taxon>
        <taxon>Arachnida</taxon>
        <taxon>Acari</taxon>
        <taxon>Parasitiformes</taxon>
        <taxon>Mesostigmata</taxon>
        <taxon>Gamasina</taxon>
        <taxon>Dermanyssoidea</taxon>
        <taxon>Varroidae</taxon>
        <taxon>Varroa</taxon>
    </lineage>
</organism>
<feature type="region of interest" description="Disordered" evidence="1">
    <location>
        <begin position="349"/>
        <end position="370"/>
    </location>
</feature>
<evidence type="ECO:0000256" key="2">
    <source>
        <dbReference type="SAM" id="SignalP"/>
    </source>
</evidence>
<proteinExistence type="predicted"/>
<dbReference type="InParanoid" id="A0A7M7JJP5"/>